<keyword evidence="7" id="KW-0805">Transcription regulation</keyword>
<organism evidence="12 13">
    <name type="scientific">Aegithalos caudatus</name>
    <name type="common">Long-tailed tit</name>
    <name type="synonym">Acredula caudata</name>
    <dbReference type="NCBI Taxonomy" id="73327"/>
    <lineage>
        <taxon>Eukaryota</taxon>
        <taxon>Metazoa</taxon>
        <taxon>Chordata</taxon>
        <taxon>Craniata</taxon>
        <taxon>Vertebrata</taxon>
        <taxon>Euteleostomi</taxon>
        <taxon>Archelosauria</taxon>
        <taxon>Archosauria</taxon>
        <taxon>Dinosauria</taxon>
        <taxon>Saurischia</taxon>
        <taxon>Theropoda</taxon>
        <taxon>Coelurosauria</taxon>
        <taxon>Aves</taxon>
        <taxon>Neognathae</taxon>
        <taxon>Neoaves</taxon>
        <taxon>Telluraves</taxon>
        <taxon>Australaves</taxon>
        <taxon>Passeriformes</taxon>
        <taxon>Sylvioidea</taxon>
        <taxon>Aegithalidae</taxon>
        <taxon>Aegithalos</taxon>
    </lineage>
</organism>
<dbReference type="PANTHER" id="PTHR14196">
    <property type="entry name" value="ODD-SKIPPED - RELATED"/>
    <property type="match status" value="1"/>
</dbReference>
<evidence type="ECO:0000256" key="5">
    <source>
        <dbReference type="ARBA" id="ARBA00022771"/>
    </source>
</evidence>
<dbReference type="GO" id="GO:0000977">
    <property type="term" value="F:RNA polymerase II transcription regulatory region sequence-specific DNA binding"/>
    <property type="evidence" value="ECO:0007669"/>
    <property type="project" value="TreeGrafter"/>
</dbReference>
<feature type="domain" description="C2H2-type" evidence="11">
    <location>
        <begin position="4"/>
        <end position="31"/>
    </location>
</feature>
<dbReference type="SUPFAM" id="SSF57667">
    <property type="entry name" value="beta-beta-alpha zinc fingers"/>
    <property type="match status" value="1"/>
</dbReference>
<comment type="caution">
    <text evidence="12">The sequence shown here is derived from an EMBL/GenBank/DDBJ whole genome shotgun (WGS) entry which is preliminary data.</text>
</comment>
<evidence type="ECO:0000256" key="10">
    <source>
        <dbReference type="PROSITE-ProRule" id="PRU00042"/>
    </source>
</evidence>
<dbReference type="EMBL" id="WEIU01014519">
    <property type="protein sequence ID" value="NWH90731.1"/>
    <property type="molecule type" value="Genomic_DNA"/>
</dbReference>
<gene>
    <name evidence="12" type="primary">Znf211</name>
    <name evidence="12" type="ORF">AEGCAU_R14945</name>
</gene>
<dbReference type="PROSITE" id="PS50157">
    <property type="entry name" value="ZINC_FINGER_C2H2_2"/>
    <property type="match status" value="2"/>
</dbReference>
<feature type="non-terminal residue" evidence="12">
    <location>
        <position position="1"/>
    </location>
</feature>
<dbReference type="InterPro" id="IPR013087">
    <property type="entry name" value="Znf_C2H2_type"/>
</dbReference>
<dbReference type="GO" id="GO:0008270">
    <property type="term" value="F:zinc ion binding"/>
    <property type="evidence" value="ECO:0007669"/>
    <property type="project" value="UniProtKB-KW"/>
</dbReference>
<evidence type="ECO:0000256" key="7">
    <source>
        <dbReference type="ARBA" id="ARBA00023015"/>
    </source>
</evidence>
<dbReference type="PANTHER" id="PTHR14196:SF14">
    <property type="entry name" value="ZINC FINGER PROTEIN 721-LIKE"/>
    <property type="match status" value="1"/>
</dbReference>
<name>A0A850Y9M1_AEGCA</name>
<sequence length="54" mass="6177">EKPFRCGDCGKSFSQRPNLLTHRRVHTGERPFPCAQCGKSFSQKANLLAHQRIH</sequence>
<evidence type="ECO:0000256" key="1">
    <source>
        <dbReference type="ARBA" id="ARBA00004123"/>
    </source>
</evidence>
<dbReference type="FunFam" id="3.30.160.60:FF:002408">
    <property type="entry name" value="myeloid zinc finger 1"/>
    <property type="match status" value="1"/>
</dbReference>
<evidence type="ECO:0000313" key="12">
    <source>
        <dbReference type="EMBL" id="NWH90731.1"/>
    </source>
</evidence>
<protein>
    <submittedName>
        <fullName evidence="12">ZN211 protein</fullName>
    </submittedName>
</protein>
<comment type="similarity">
    <text evidence="2">Belongs to the krueppel C2H2-type zinc-finger protein family.</text>
</comment>
<dbReference type="SMART" id="SM00355">
    <property type="entry name" value="ZnF_C2H2"/>
    <property type="match status" value="2"/>
</dbReference>
<dbReference type="AlphaFoldDB" id="A0A850Y9M1"/>
<dbReference type="Proteomes" id="UP000628412">
    <property type="component" value="Unassembled WGS sequence"/>
</dbReference>
<evidence type="ECO:0000313" key="13">
    <source>
        <dbReference type="Proteomes" id="UP000628412"/>
    </source>
</evidence>
<dbReference type="GO" id="GO:0005634">
    <property type="term" value="C:nucleus"/>
    <property type="evidence" value="ECO:0007669"/>
    <property type="project" value="UniProtKB-SubCell"/>
</dbReference>
<dbReference type="Pfam" id="PF00096">
    <property type="entry name" value="zf-C2H2"/>
    <property type="match status" value="2"/>
</dbReference>
<feature type="domain" description="C2H2-type" evidence="11">
    <location>
        <begin position="32"/>
        <end position="54"/>
    </location>
</feature>
<dbReference type="InterPro" id="IPR036236">
    <property type="entry name" value="Znf_C2H2_sf"/>
</dbReference>
<keyword evidence="6" id="KW-0862">Zinc</keyword>
<dbReference type="InterPro" id="IPR050717">
    <property type="entry name" value="C2H2-ZF_Transcription_Reg"/>
</dbReference>
<evidence type="ECO:0000256" key="4">
    <source>
        <dbReference type="ARBA" id="ARBA00022737"/>
    </source>
</evidence>
<evidence type="ECO:0000256" key="9">
    <source>
        <dbReference type="ARBA" id="ARBA00023242"/>
    </source>
</evidence>
<dbReference type="PROSITE" id="PS00028">
    <property type="entry name" value="ZINC_FINGER_C2H2_1"/>
    <property type="match status" value="2"/>
</dbReference>
<dbReference type="Gene3D" id="3.30.160.60">
    <property type="entry name" value="Classic Zinc Finger"/>
    <property type="match status" value="2"/>
</dbReference>
<evidence type="ECO:0000256" key="3">
    <source>
        <dbReference type="ARBA" id="ARBA00022723"/>
    </source>
</evidence>
<reference evidence="12" key="1">
    <citation type="submission" date="2019-10" db="EMBL/GenBank/DDBJ databases">
        <title>Bird 10,000 Genomes (B10K) Project - Family phase.</title>
        <authorList>
            <person name="Zhang G."/>
        </authorList>
    </citation>
    <scope>NUCLEOTIDE SEQUENCE</scope>
    <source>
        <strain evidence="12">B10K-DU-002-10</strain>
        <tissue evidence="12">Muscle</tissue>
    </source>
</reference>
<keyword evidence="5 10" id="KW-0863">Zinc-finger</keyword>
<keyword evidence="4" id="KW-0677">Repeat</keyword>
<keyword evidence="13" id="KW-1185">Reference proteome</keyword>
<evidence type="ECO:0000259" key="11">
    <source>
        <dbReference type="PROSITE" id="PS50157"/>
    </source>
</evidence>
<dbReference type="FunFam" id="3.30.160.60:FF:000200">
    <property type="entry name" value="zinc finger protein 510 isoform X2"/>
    <property type="match status" value="1"/>
</dbReference>
<evidence type="ECO:0000256" key="6">
    <source>
        <dbReference type="ARBA" id="ARBA00022833"/>
    </source>
</evidence>
<keyword evidence="9" id="KW-0539">Nucleus</keyword>
<accession>A0A850Y9M1</accession>
<proteinExistence type="inferred from homology"/>
<feature type="non-terminal residue" evidence="12">
    <location>
        <position position="54"/>
    </location>
</feature>
<keyword evidence="3" id="KW-0479">Metal-binding</keyword>
<comment type="subcellular location">
    <subcellularLocation>
        <location evidence="1">Nucleus</location>
    </subcellularLocation>
</comment>
<evidence type="ECO:0000256" key="2">
    <source>
        <dbReference type="ARBA" id="ARBA00006991"/>
    </source>
</evidence>
<keyword evidence="8" id="KW-0804">Transcription</keyword>
<evidence type="ECO:0000256" key="8">
    <source>
        <dbReference type="ARBA" id="ARBA00023163"/>
    </source>
</evidence>
<dbReference type="GO" id="GO:0000981">
    <property type="term" value="F:DNA-binding transcription factor activity, RNA polymerase II-specific"/>
    <property type="evidence" value="ECO:0007669"/>
    <property type="project" value="TreeGrafter"/>
</dbReference>